<dbReference type="Gene3D" id="1.20.120.640">
    <property type="entry name" value="Anticodon-binding domain of a subclass of class I aminoacyl-tRNA synthetases"/>
    <property type="match status" value="1"/>
</dbReference>
<evidence type="ECO:0000256" key="10">
    <source>
        <dbReference type="HAMAP-Rule" id="MF_01697"/>
    </source>
</evidence>
<evidence type="ECO:0000256" key="2">
    <source>
        <dbReference type="ARBA" id="ARBA00007723"/>
    </source>
</evidence>
<dbReference type="InterPro" id="IPR017812">
    <property type="entry name" value="Mycothiol_ligase_MshC"/>
</dbReference>
<feature type="short sequence motif" description="'HIGH' region" evidence="10">
    <location>
        <begin position="47"/>
        <end position="57"/>
    </location>
</feature>
<dbReference type="Gene3D" id="3.40.50.620">
    <property type="entry name" value="HUPs"/>
    <property type="match status" value="1"/>
</dbReference>
<keyword evidence="8 10" id="KW-0067">ATP-binding</keyword>
<feature type="binding site" evidence="10">
    <location>
        <position position="286"/>
    </location>
    <ligand>
        <name>L-cysteinyl-5'-AMP</name>
        <dbReference type="ChEBI" id="CHEBI:144924"/>
    </ligand>
</feature>
<dbReference type="GO" id="GO:0010125">
    <property type="term" value="P:mycothiol biosynthetic process"/>
    <property type="evidence" value="ECO:0007669"/>
    <property type="project" value="UniProtKB-UniRule"/>
</dbReference>
<comment type="catalytic activity">
    <reaction evidence="9 10">
        <text>1D-myo-inositol 2-amino-2-deoxy-alpha-D-glucopyranoside + L-cysteine + ATP = 1D-myo-inositol 2-(L-cysteinylamino)-2-deoxy-alpha-D-glucopyranoside + AMP + diphosphate + H(+)</text>
        <dbReference type="Rhea" id="RHEA:26176"/>
        <dbReference type="ChEBI" id="CHEBI:15378"/>
        <dbReference type="ChEBI" id="CHEBI:30616"/>
        <dbReference type="ChEBI" id="CHEBI:33019"/>
        <dbReference type="ChEBI" id="CHEBI:35235"/>
        <dbReference type="ChEBI" id="CHEBI:58886"/>
        <dbReference type="ChEBI" id="CHEBI:58887"/>
        <dbReference type="ChEBI" id="CHEBI:456215"/>
        <dbReference type="EC" id="6.3.1.13"/>
    </reaction>
</comment>
<evidence type="ECO:0000256" key="6">
    <source>
        <dbReference type="ARBA" id="ARBA00022741"/>
    </source>
</evidence>
<evidence type="ECO:0000313" key="13">
    <source>
        <dbReference type="EMBL" id="PRY52990.1"/>
    </source>
</evidence>
<gene>
    <name evidence="10" type="primary">mshC</name>
    <name evidence="13" type="ORF">B0I28_11917</name>
</gene>
<dbReference type="PANTHER" id="PTHR10890:SF3">
    <property type="entry name" value="CYSTEINE--TRNA LIGASE, CYTOPLASMIC"/>
    <property type="match status" value="1"/>
</dbReference>
<feature type="compositionally biased region" description="Basic and acidic residues" evidence="11">
    <location>
        <begin position="189"/>
        <end position="205"/>
    </location>
</feature>
<evidence type="ECO:0000256" key="11">
    <source>
        <dbReference type="SAM" id="MobiDB-lite"/>
    </source>
</evidence>
<keyword evidence="5 10" id="KW-0479">Metal-binding</keyword>
<evidence type="ECO:0000256" key="3">
    <source>
        <dbReference type="ARBA" id="ARBA00011245"/>
    </source>
</evidence>
<comment type="cofactor">
    <cofactor evidence="10">
        <name>Zn(2+)</name>
        <dbReference type="ChEBI" id="CHEBI:29105"/>
    </cofactor>
    <text evidence="10">Binds 1 zinc ion per subunit.</text>
</comment>
<dbReference type="GO" id="GO:0005524">
    <property type="term" value="F:ATP binding"/>
    <property type="evidence" value="ECO:0007669"/>
    <property type="project" value="UniProtKB-KW"/>
</dbReference>
<keyword evidence="6 10" id="KW-0547">Nucleotide-binding</keyword>
<evidence type="ECO:0000313" key="14">
    <source>
        <dbReference type="Proteomes" id="UP000238176"/>
    </source>
</evidence>
<dbReference type="Proteomes" id="UP000238176">
    <property type="component" value="Unassembled WGS sequence"/>
</dbReference>
<organism evidence="13 14">
    <name type="scientific">Glycomyces artemisiae</name>
    <dbReference type="NCBI Taxonomy" id="1076443"/>
    <lineage>
        <taxon>Bacteria</taxon>
        <taxon>Bacillati</taxon>
        <taxon>Actinomycetota</taxon>
        <taxon>Actinomycetes</taxon>
        <taxon>Glycomycetales</taxon>
        <taxon>Glycomycetaceae</taxon>
        <taxon>Glycomyces</taxon>
    </lineage>
</organism>
<feature type="short sequence motif" description="'KMSKS' region" evidence="10">
    <location>
        <begin position="292"/>
        <end position="296"/>
    </location>
</feature>
<dbReference type="InterPro" id="IPR024909">
    <property type="entry name" value="Cys-tRNA/MSH_ligase"/>
</dbReference>
<evidence type="ECO:0000256" key="7">
    <source>
        <dbReference type="ARBA" id="ARBA00022833"/>
    </source>
</evidence>
<feature type="binding site" evidence="10">
    <location>
        <begin position="45"/>
        <end position="48"/>
    </location>
    <ligand>
        <name>L-cysteinyl-5'-AMP</name>
        <dbReference type="ChEBI" id="CHEBI:144924"/>
    </ligand>
</feature>
<dbReference type="NCBIfam" id="TIGR03447">
    <property type="entry name" value="mycothiol_MshC"/>
    <property type="match status" value="1"/>
</dbReference>
<dbReference type="GO" id="GO:0005829">
    <property type="term" value="C:cytosol"/>
    <property type="evidence" value="ECO:0007669"/>
    <property type="project" value="TreeGrafter"/>
</dbReference>
<dbReference type="GO" id="GO:0035446">
    <property type="term" value="F:cysteine-glucosaminylinositol ligase activity"/>
    <property type="evidence" value="ECO:0007669"/>
    <property type="project" value="UniProtKB-UniRule"/>
</dbReference>
<comment type="similarity">
    <text evidence="2 10">Belongs to the class-I aminoacyl-tRNA synthetase family. MshC subfamily.</text>
</comment>
<feature type="binding site" evidence="10">
    <location>
        <position position="230"/>
    </location>
    <ligand>
        <name>L-cysteinyl-5'-AMP</name>
        <dbReference type="ChEBI" id="CHEBI:144924"/>
    </ligand>
</feature>
<dbReference type="PANTHER" id="PTHR10890">
    <property type="entry name" value="CYSTEINYL-TRNA SYNTHETASE"/>
    <property type="match status" value="1"/>
</dbReference>
<feature type="binding site" evidence="10">
    <location>
        <position position="234"/>
    </location>
    <ligand>
        <name>Zn(2+)</name>
        <dbReference type="ChEBI" id="CHEBI:29105"/>
    </ligand>
</feature>
<protein>
    <recommendedName>
        <fullName evidence="10">L-cysteine:1D-myo-inositol 2-amino-2-deoxy-alpha-D-glucopyranoside ligase</fullName>
        <shortName evidence="10">L-Cys:GlcN-Ins ligase</shortName>
        <ecNumber evidence="10">6.3.1.13</ecNumber>
    </recommendedName>
    <alternativeName>
        <fullName evidence="10">Mycothiol ligase</fullName>
        <shortName evidence="10">MSH ligase</shortName>
    </alternativeName>
</protein>
<dbReference type="GO" id="GO:0006423">
    <property type="term" value="P:cysteinyl-tRNA aminoacylation"/>
    <property type="evidence" value="ECO:0007669"/>
    <property type="project" value="TreeGrafter"/>
</dbReference>
<accession>A0A2T0U510</accession>
<proteinExistence type="inferred from homology"/>
<dbReference type="OrthoDB" id="9815130at2"/>
<dbReference type="EMBL" id="PVTJ01000019">
    <property type="protein sequence ID" value="PRY52990.1"/>
    <property type="molecule type" value="Genomic_DNA"/>
</dbReference>
<evidence type="ECO:0000256" key="9">
    <source>
        <dbReference type="ARBA" id="ARBA00048350"/>
    </source>
</evidence>
<dbReference type="GO" id="GO:0008270">
    <property type="term" value="F:zinc ion binding"/>
    <property type="evidence" value="ECO:0007669"/>
    <property type="project" value="UniProtKB-UniRule"/>
</dbReference>
<dbReference type="RefSeq" id="WP_106366922.1">
    <property type="nucleotide sequence ID" value="NZ_PVTJ01000019.1"/>
</dbReference>
<comment type="caution">
    <text evidence="13">The sequence shown here is derived from an EMBL/GenBank/DDBJ whole genome shotgun (WGS) entry which is preliminary data.</text>
</comment>
<dbReference type="AlphaFoldDB" id="A0A2T0U510"/>
<dbReference type="EC" id="6.3.1.13" evidence="10"/>
<dbReference type="HAMAP" id="MF_01697">
    <property type="entry name" value="MshC"/>
    <property type="match status" value="1"/>
</dbReference>
<comment type="subunit">
    <text evidence="3 10">Monomer.</text>
</comment>
<evidence type="ECO:0000256" key="1">
    <source>
        <dbReference type="ARBA" id="ARBA00003679"/>
    </source>
</evidence>
<keyword evidence="7 10" id="KW-0862">Zinc</keyword>
<comment type="function">
    <text evidence="1 10">Catalyzes the ATP-dependent condensation of GlcN-Ins and L-cysteine to form L-Cys-GlcN-Ins.</text>
</comment>
<dbReference type="InterPro" id="IPR032678">
    <property type="entry name" value="tRNA-synt_1_cat_dom"/>
</dbReference>
<feature type="binding site" evidence="10">
    <location>
        <position position="60"/>
    </location>
    <ligand>
        <name>L-cysteinyl-5'-AMP</name>
        <dbReference type="ChEBI" id="CHEBI:144924"/>
    </ligand>
</feature>
<feature type="short sequence motif" description="'ERGGDP' region" evidence="10">
    <location>
        <begin position="190"/>
        <end position="195"/>
    </location>
</feature>
<dbReference type="CDD" id="cd00672">
    <property type="entry name" value="CysRS_core"/>
    <property type="match status" value="1"/>
</dbReference>
<dbReference type="PRINTS" id="PR00983">
    <property type="entry name" value="TRNASYNTHCYS"/>
</dbReference>
<keyword evidence="14" id="KW-1185">Reference proteome</keyword>
<feature type="region of interest" description="Disordered" evidence="11">
    <location>
        <begin position="189"/>
        <end position="224"/>
    </location>
</feature>
<sequence length="417" mass="45348">MESWTAPHVPALPGHGPALRLHDTATAGPRETVAPDAERASMYVCGITPYDATHLGHAATMIAFDLVHRYWLDQGLDVHYAQNVTDVDEPLFERADRDGTDWQVLGLRETALYREDMEALKIVPPRHFIGAVESIPSVGKAVAQLLATGAAYRHDSGDVYYSVAAYTERFPEAASVSRYDTETMLRYARERGGDPDREGKRHPLDPKLWNAPRDGEPSWDTEVGPGRPGWHIECACIALDYLGEQIDVQGGGNDLIYPHHEFSAAHAESLTGRLPFANIYAHTGMIGLDGEKMSKSLGNLVFVSKLRAEGVDPAAVRLALMSQHYRADRQWSAPVLAEAELRLGRWREAASRELAVPAGAMLTAVRERIADDLDTPGALAAVDAWAEQTLSAGGDDPSAAGLARDTIGGILGIDCTR</sequence>
<name>A0A2T0U510_9ACTN</name>
<reference evidence="13 14" key="1">
    <citation type="submission" date="2018-03" db="EMBL/GenBank/DDBJ databases">
        <title>Genomic Encyclopedia of Type Strains, Phase III (KMG-III): the genomes of soil and plant-associated and newly described type strains.</title>
        <authorList>
            <person name="Whitman W."/>
        </authorList>
    </citation>
    <scope>NUCLEOTIDE SEQUENCE [LARGE SCALE GENOMIC DNA]</scope>
    <source>
        <strain evidence="13 14">CGMCC 4.7067</strain>
    </source>
</reference>
<evidence type="ECO:0000256" key="8">
    <source>
        <dbReference type="ARBA" id="ARBA00022840"/>
    </source>
</evidence>
<dbReference type="InterPro" id="IPR014729">
    <property type="entry name" value="Rossmann-like_a/b/a_fold"/>
</dbReference>
<keyword evidence="4 10" id="KW-0436">Ligase</keyword>
<evidence type="ECO:0000256" key="5">
    <source>
        <dbReference type="ARBA" id="ARBA00022723"/>
    </source>
</evidence>
<feature type="binding site" evidence="10">
    <location>
        <position position="259"/>
    </location>
    <ligand>
        <name>Zn(2+)</name>
        <dbReference type="ChEBI" id="CHEBI:29105"/>
    </ligand>
</feature>
<evidence type="ECO:0000256" key="4">
    <source>
        <dbReference type="ARBA" id="ARBA00022598"/>
    </source>
</evidence>
<feature type="binding site" evidence="10">
    <location>
        <begin position="83"/>
        <end position="85"/>
    </location>
    <ligand>
        <name>L-cysteinyl-5'-AMP</name>
        <dbReference type="ChEBI" id="CHEBI:144924"/>
    </ligand>
</feature>
<feature type="binding site" evidence="10">
    <location>
        <begin position="252"/>
        <end position="254"/>
    </location>
    <ligand>
        <name>L-cysteinyl-5'-AMP</name>
        <dbReference type="ChEBI" id="CHEBI:144924"/>
    </ligand>
</feature>
<dbReference type="SUPFAM" id="SSF52374">
    <property type="entry name" value="Nucleotidylyl transferase"/>
    <property type="match status" value="1"/>
</dbReference>
<feature type="domain" description="tRNA synthetases class I catalytic" evidence="12">
    <location>
        <begin position="37"/>
        <end position="339"/>
    </location>
</feature>
<dbReference type="GO" id="GO:0004817">
    <property type="term" value="F:cysteine-tRNA ligase activity"/>
    <property type="evidence" value="ECO:0007669"/>
    <property type="project" value="TreeGrafter"/>
</dbReference>
<feature type="binding site" evidence="10">
    <location>
        <position position="45"/>
    </location>
    <ligand>
        <name>Zn(2+)</name>
        <dbReference type="ChEBI" id="CHEBI:29105"/>
    </ligand>
</feature>
<evidence type="ECO:0000259" key="12">
    <source>
        <dbReference type="Pfam" id="PF01406"/>
    </source>
</evidence>
<dbReference type="Pfam" id="PF01406">
    <property type="entry name" value="tRNA-synt_1e"/>
    <property type="match status" value="1"/>
</dbReference>